<feature type="transmembrane region" description="Helical" evidence="5">
    <location>
        <begin position="126"/>
        <end position="143"/>
    </location>
</feature>
<evidence type="ECO:0000256" key="5">
    <source>
        <dbReference type="SAM" id="Phobius"/>
    </source>
</evidence>
<comment type="subcellular location">
    <subcellularLocation>
        <location evidence="1">Membrane</location>
        <topology evidence="1">Multi-pass membrane protein</topology>
    </subcellularLocation>
</comment>
<evidence type="ECO:0000259" key="6">
    <source>
        <dbReference type="Pfam" id="PF13515"/>
    </source>
</evidence>
<organism evidence="7 8">
    <name type="scientific">Salipiger abyssi</name>
    <dbReference type="NCBI Taxonomy" id="1250539"/>
    <lineage>
        <taxon>Bacteria</taxon>
        <taxon>Pseudomonadati</taxon>
        <taxon>Pseudomonadota</taxon>
        <taxon>Alphaproteobacteria</taxon>
        <taxon>Rhodobacterales</taxon>
        <taxon>Roseobacteraceae</taxon>
        <taxon>Salipiger</taxon>
    </lineage>
</organism>
<feature type="transmembrane region" description="Helical" evidence="5">
    <location>
        <begin position="273"/>
        <end position="298"/>
    </location>
</feature>
<evidence type="ECO:0000313" key="7">
    <source>
        <dbReference type="EMBL" id="APZ53938.1"/>
    </source>
</evidence>
<accession>A0A1P8UX19</accession>
<feature type="transmembrane region" description="Helical" evidence="5">
    <location>
        <begin position="69"/>
        <end position="85"/>
    </location>
</feature>
<keyword evidence="4 5" id="KW-0472">Membrane</keyword>
<evidence type="ECO:0000256" key="3">
    <source>
        <dbReference type="ARBA" id="ARBA00022989"/>
    </source>
</evidence>
<evidence type="ECO:0000256" key="4">
    <source>
        <dbReference type="ARBA" id="ARBA00023136"/>
    </source>
</evidence>
<dbReference type="InterPro" id="IPR049453">
    <property type="entry name" value="Memb_transporter_dom"/>
</dbReference>
<proteinExistence type="predicted"/>
<evidence type="ECO:0000256" key="2">
    <source>
        <dbReference type="ARBA" id="ARBA00022692"/>
    </source>
</evidence>
<dbReference type="Pfam" id="PF13515">
    <property type="entry name" value="FUSC_2"/>
    <property type="match status" value="1"/>
</dbReference>
<feature type="transmembrane region" description="Helical" evidence="5">
    <location>
        <begin position="310"/>
        <end position="330"/>
    </location>
</feature>
<keyword evidence="8" id="KW-1185">Reference proteome</keyword>
<dbReference type="EMBL" id="CP015093">
    <property type="protein sequence ID" value="APZ53938.1"/>
    <property type="molecule type" value="Genomic_DNA"/>
</dbReference>
<sequence length="378" mass="39843">MSAAPQPPLSSGMTAPRRIDSARHLLQRWHLEDSATLARQPSLRNSMLVGLQAGLTVAIALPLVLLSPWAHLIGFAALGALAALFGRFETRRGRSRIVLLSALCQTLAVLAMSTLAWLGLPATAELLLLALACGVLFFVTVTGRFGPPGSLIFVFAAGAALSHPGSFADVLERGAATAAVALLAWLICLITEGFRHRPGPERRFPAEPARPLNHRLLAAARIVVGAAIALFVSHLAGADHPVWAAMGALAVMQGPHLHINLHRALQRLAGTMLGATLAWVILIQDPSAWTVIAVLFVLQFVTELVIGSNYALGQIFVTPMALLMTQLAAPQASGAAMAPERVLDTLLGASVGIAIAVLLSSLDDRHHLAAQHAERAAR</sequence>
<feature type="transmembrane region" description="Helical" evidence="5">
    <location>
        <begin position="174"/>
        <end position="195"/>
    </location>
</feature>
<dbReference type="AlphaFoldDB" id="A0A1P8UX19"/>
<dbReference type="GO" id="GO:0016020">
    <property type="term" value="C:membrane"/>
    <property type="evidence" value="ECO:0007669"/>
    <property type="project" value="UniProtKB-SubCell"/>
</dbReference>
<protein>
    <submittedName>
        <fullName evidence="7">Fusaric acid resistance protein</fullName>
    </submittedName>
</protein>
<feature type="domain" description="Integral membrane bound transporter" evidence="6">
    <location>
        <begin position="228"/>
        <end position="355"/>
    </location>
</feature>
<dbReference type="KEGG" id="paby:Ga0080574_TMP3604"/>
<feature type="transmembrane region" description="Helical" evidence="5">
    <location>
        <begin position="97"/>
        <end position="120"/>
    </location>
</feature>
<feature type="transmembrane region" description="Helical" evidence="5">
    <location>
        <begin position="216"/>
        <end position="236"/>
    </location>
</feature>
<evidence type="ECO:0000256" key="1">
    <source>
        <dbReference type="ARBA" id="ARBA00004141"/>
    </source>
</evidence>
<dbReference type="Proteomes" id="UP000187059">
    <property type="component" value="Chromosome"/>
</dbReference>
<keyword evidence="2 5" id="KW-0812">Transmembrane</keyword>
<evidence type="ECO:0000313" key="8">
    <source>
        <dbReference type="Proteomes" id="UP000187059"/>
    </source>
</evidence>
<keyword evidence="3 5" id="KW-1133">Transmembrane helix</keyword>
<dbReference type="STRING" id="1250539.Ga0080574_TMP3604"/>
<name>A0A1P8UX19_9RHOB</name>
<gene>
    <name evidence="7" type="ORF">Ga0080574_TMP3604</name>
</gene>
<reference evidence="7 8" key="1">
    <citation type="submission" date="2016-04" db="EMBL/GenBank/DDBJ databases">
        <title>Deep-sea bacteria in the southern Pacific.</title>
        <authorList>
            <person name="Tang K."/>
        </authorList>
    </citation>
    <scope>NUCLEOTIDE SEQUENCE [LARGE SCALE GENOMIC DNA]</scope>
    <source>
        <strain evidence="7 8">JLT2014</strain>
    </source>
</reference>
<feature type="transmembrane region" description="Helical" evidence="5">
    <location>
        <begin position="342"/>
        <end position="362"/>
    </location>
</feature>
<dbReference type="OrthoDB" id="581879at2"/>
<dbReference type="RefSeq" id="WP_156876399.1">
    <property type="nucleotide sequence ID" value="NZ_CP015093.1"/>
</dbReference>
<feature type="transmembrane region" description="Helical" evidence="5">
    <location>
        <begin position="150"/>
        <end position="168"/>
    </location>
</feature>